<dbReference type="Gene3D" id="3.30.70.270">
    <property type="match status" value="1"/>
</dbReference>
<sequence length="254" mass="29108">MSWPRRCPRGENKRSLELCCHKGNWSRVAIPVTNGSKQDITLSPRTVLGKLQQGKAIYPVDVRPAHASDPAVRTACSKDTAKTSEPTVRTACQRNTAKSDNILEKHQEQHRQGDKVKQHVWDPSVSVDHLTTDQQEKVRQMLREECVALSKDDNDVGCIPSLQLKFRLSDTTPVRRTYISVPKPLHKEVKEYLEDLLNRGWMNTSRSPYSSPIVCVRRKDGSLRLCIDYRELNQQSIPDRHPIPKVQDMLNRLR</sequence>
<evidence type="ECO:0000313" key="2">
    <source>
        <dbReference type="Proteomes" id="UP000314294"/>
    </source>
</evidence>
<dbReference type="InterPro" id="IPR053134">
    <property type="entry name" value="RNA-dir_DNA_polymerase"/>
</dbReference>
<dbReference type="PANTHER" id="PTHR24559">
    <property type="entry name" value="TRANSPOSON TY3-I GAG-POL POLYPROTEIN"/>
    <property type="match status" value="1"/>
</dbReference>
<organism evidence="1 2">
    <name type="scientific">Liparis tanakae</name>
    <name type="common">Tanaka's snailfish</name>
    <dbReference type="NCBI Taxonomy" id="230148"/>
    <lineage>
        <taxon>Eukaryota</taxon>
        <taxon>Metazoa</taxon>
        <taxon>Chordata</taxon>
        <taxon>Craniata</taxon>
        <taxon>Vertebrata</taxon>
        <taxon>Euteleostomi</taxon>
        <taxon>Actinopterygii</taxon>
        <taxon>Neopterygii</taxon>
        <taxon>Teleostei</taxon>
        <taxon>Neoteleostei</taxon>
        <taxon>Acanthomorphata</taxon>
        <taxon>Eupercaria</taxon>
        <taxon>Perciformes</taxon>
        <taxon>Cottioidei</taxon>
        <taxon>Cottales</taxon>
        <taxon>Liparidae</taxon>
        <taxon>Liparis</taxon>
    </lineage>
</organism>
<dbReference type="Gene3D" id="3.10.10.10">
    <property type="entry name" value="HIV Type 1 Reverse Transcriptase, subunit A, domain 1"/>
    <property type="match status" value="1"/>
</dbReference>
<proteinExistence type="predicted"/>
<keyword evidence="2" id="KW-1185">Reference proteome</keyword>
<dbReference type="SUPFAM" id="SSF56672">
    <property type="entry name" value="DNA/RNA polymerases"/>
    <property type="match status" value="1"/>
</dbReference>
<dbReference type="InterPro" id="IPR043128">
    <property type="entry name" value="Rev_trsase/Diguanyl_cyclase"/>
</dbReference>
<dbReference type="PANTHER" id="PTHR24559:SF444">
    <property type="entry name" value="REVERSE TRANSCRIPTASE DOMAIN-CONTAINING PROTEIN"/>
    <property type="match status" value="1"/>
</dbReference>
<accession>A0A4Z2EQ29</accession>
<reference evidence="1 2" key="1">
    <citation type="submission" date="2019-03" db="EMBL/GenBank/DDBJ databases">
        <title>First draft genome of Liparis tanakae, snailfish: a comprehensive survey of snailfish specific genes.</title>
        <authorList>
            <person name="Kim W."/>
            <person name="Song I."/>
            <person name="Jeong J.-H."/>
            <person name="Kim D."/>
            <person name="Kim S."/>
            <person name="Ryu S."/>
            <person name="Song J.Y."/>
            <person name="Lee S.K."/>
        </authorList>
    </citation>
    <scope>NUCLEOTIDE SEQUENCE [LARGE SCALE GENOMIC DNA]</scope>
    <source>
        <tissue evidence="1">Muscle</tissue>
    </source>
</reference>
<dbReference type="OrthoDB" id="4369127at2759"/>
<evidence type="ECO:0000313" key="1">
    <source>
        <dbReference type="EMBL" id="TNN30720.1"/>
    </source>
</evidence>
<dbReference type="AlphaFoldDB" id="A0A4Z2EQ29"/>
<gene>
    <name evidence="1" type="primary">pol</name>
    <name evidence="1" type="ORF">EYF80_059128</name>
</gene>
<protein>
    <submittedName>
        <fullName evidence="1">Retrovirus-related Pol polyprotein from transposon 17.6</fullName>
    </submittedName>
</protein>
<dbReference type="Proteomes" id="UP000314294">
    <property type="component" value="Unassembled WGS sequence"/>
</dbReference>
<comment type="caution">
    <text evidence="1">The sequence shown here is derived from an EMBL/GenBank/DDBJ whole genome shotgun (WGS) entry which is preliminary data.</text>
</comment>
<dbReference type="EMBL" id="SRLO01004190">
    <property type="protein sequence ID" value="TNN30720.1"/>
    <property type="molecule type" value="Genomic_DNA"/>
</dbReference>
<dbReference type="InterPro" id="IPR043502">
    <property type="entry name" value="DNA/RNA_pol_sf"/>
</dbReference>
<name>A0A4Z2EQ29_9TELE</name>